<dbReference type="EMBL" id="CP018335">
    <property type="protein sequence ID" value="APM39761.1"/>
    <property type="molecule type" value="Genomic_DNA"/>
</dbReference>
<proteinExistence type="predicted"/>
<evidence type="ECO:0000259" key="3">
    <source>
        <dbReference type="PROSITE" id="PS50111"/>
    </source>
</evidence>
<accession>A0A1L5F9S3</accession>
<reference evidence="4 5" key="1">
    <citation type="submission" date="2016-12" db="EMBL/GenBank/DDBJ databases">
        <title>Complete genome sequence of Clostridium kluyveri JZZ isolated from the pit mud of a Chinese flavor liquor-making factory.</title>
        <authorList>
            <person name="Wang Y."/>
        </authorList>
    </citation>
    <scope>NUCLEOTIDE SEQUENCE [LARGE SCALE GENOMIC DNA]</scope>
    <source>
        <strain evidence="4 5">JZZ</strain>
    </source>
</reference>
<gene>
    <name evidence="4" type="ORF">BS101_13970</name>
</gene>
<feature type="domain" description="Methyl-accepting transducer" evidence="3">
    <location>
        <begin position="1"/>
        <end position="188"/>
    </location>
</feature>
<dbReference type="GO" id="GO:0016020">
    <property type="term" value="C:membrane"/>
    <property type="evidence" value="ECO:0007669"/>
    <property type="project" value="InterPro"/>
</dbReference>
<evidence type="ECO:0000313" key="4">
    <source>
        <dbReference type="EMBL" id="APM39761.1"/>
    </source>
</evidence>
<evidence type="ECO:0000256" key="2">
    <source>
        <dbReference type="PROSITE-ProRule" id="PRU00284"/>
    </source>
</evidence>
<dbReference type="AlphaFoldDB" id="A0A1L5F9S3"/>
<protein>
    <recommendedName>
        <fullName evidence="3">Methyl-accepting transducer domain-containing protein</fullName>
    </recommendedName>
</protein>
<dbReference type="PANTHER" id="PTHR32089">
    <property type="entry name" value="METHYL-ACCEPTING CHEMOTAXIS PROTEIN MCPB"/>
    <property type="match status" value="1"/>
</dbReference>
<evidence type="ECO:0000256" key="1">
    <source>
        <dbReference type="ARBA" id="ARBA00023224"/>
    </source>
</evidence>
<dbReference type="Pfam" id="PF00015">
    <property type="entry name" value="MCPsignal"/>
    <property type="match status" value="1"/>
</dbReference>
<dbReference type="GO" id="GO:0007165">
    <property type="term" value="P:signal transduction"/>
    <property type="evidence" value="ECO:0007669"/>
    <property type="project" value="UniProtKB-KW"/>
</dbReference>
<dbReference type="PROSITE" id="PS50111">
    <property type="entry name" value="CHEMOTAXIS_TRANSDUC_2"/>
    <property type="match status" value="1"/>
</dbReference>
<dbReference type="PANTHER" id="PTHR32089:SF112">
    <property type="entry name" value="LYSOZYME-LIKE PROTEIN-RELATED"/>
    <property type="match status" value="1"/>
</dbReference>
<dbReference type="RefSeq" id="WP_073539376.1">
    <property type="nucleotide sequence ID" value="NZ_CP018335.1"/>
</dbReference>
<dbReference type="Proteomes" id="UP000184604">
    <property type="component" value="Chromosome"/>
</dbReference>
<dbReference type="SMART" id="SM00283">
    <property type="entry name" value="MA"/>
    <property type="match status" value="1"/>
</dbReference>
<dbReference type="SUPFAM" id="SSF58104">
    <property type="entry name" value="Methyl-accepting chemotaxis protein (MCP) signaling domain"/>
    <property type="match status" value="1"/>
</dbReference>
<sequence length="216" mass="23620">MIDKLSDKFKESKKATEDVALQIDKLSEKSNSIREIMESINSIAEQTNLLALNAAIEAARTGDAGRGFAVVAEEVRKLAEQSAESTHGVDSILVEIMDVIDKTQGTMENNKIVVDESHERLGATVKSFDNIILSSDNVIGMINFLSDELNKIKDLKNTLLESMKRLSSISEASAAYTEETGASMEEQAASVDKFVKAMDEVKLTSDKLSEILSRNS</sequence>
<evidence type="ECO:0000313" key="5">
    <source>
        <dbReference type="Proteomes" id="UP000184604"/>
    </source>
</evidence>
<keyword evidence="1 2" id="KW-0807">Transducer</keyword>
<dbReference type="InterPro" id="IPR004089">
    <property type="entry name" value="MCPsignal_dom"/>
</dbReference>
<name>A0A1L5F9S3_CLOKL</name>
<dbReference type="Gene3D" id="1.10.287.950">
    <property type="entry name" value="Methyl-accepting chemotaxis protein"/>
    <property type="match status" value="1"/>
</dbReference>
<organism evidence="4 5">
    <name type="scientific">Clostridium kluyveri</name>
    <dbReference type="NCBI Taxonomy" id="1534"/>
    <lineage>
        <taxon>Bacteria</taxon>
        <taxon>Bacillati</taxon>
        <taxon>Bacillota</taxon>
        <taxon>Clostridia</taxon>
        <taxon>Eubacteriales</taxon>
        <taxon>Clostridiaceae</taxon>
        <taxon>Clostridium</taxon>
    </lineage>
</organism>